<dbReference type="RefSeq" id="XP_003057923.1">
    <property type="nucleotide sequence ID" value="XM_003057877.1"/>
</dbReference>
<sequence>MDGAPPPGAGAPPPREPVPVDPPPMGPPPPTAAAAAAPPPMGPPPTRAGPPPPPPAFPPPHHHDAAASAPPHAAPAPAPAPPPARPPAPPPPPPAWRPSAVFERAPGAMTFTPIPPSSVRPGDLVATHALARQGAWRLVLDKTKHFLLTPGSSPGAGSPQWLAAKTYQIASLVKLRSHAAASEEMRALGDLDDPRYNTNADGSCATPFALRLIRADLPRLLGRMSESLDAHYALAERCSREANAAADEDEKTRWSRRRDCALHAAVNLHLGAKDHLAALARLDWLARRCASTAERAVVLSLAGRVHLHLGDVDGARMCFDAAAAAAGPDDEPRDDDDGYDYTRAQRAIDAGLLAFATKEYATGKKHFEDALRVSPRDPNAANNLAVAHVYVGDLAGGVKVLERAMTTDVTANAQKESLATNLCSMYELLAPEPVVAKRALAGWLGRVAPDDLDLTCTRL</sequence>
<feature type="compositionally biased region" description="Pro residues" evidence="1">
    <location>
        <begin position="72"/>
        <end position="96"/>
    </location>
</feature>
<feature type="compositionally biased region" description="Pro residues" evidence="1">
    <location>
        <begin position="1"/>
        <end position="59"/>
    </location>
</feature>
<organism evidence="3">
    <name type="scientific">Micromonas pusilla (strain CCMP1545)</name>
    <name type="common">Picoplanktonic green alga</name>
    <dbReference type="NCBI Taxonomy" id="564608"/>
    <lineage>
        <taxon>Eukaryota</taxon>
        <taxon>Viridiplantae</taxon>
        <taxon>Chlorophyta</taxon>
        <taxon>Mamiellophyceae</taxon>
        <taxon>Mamiellales</taxon>
        <taxon>Mamiellaceae</taxon>
        <taxon>Micromonas</taxon>
    </lineage>
</organism>
<dbReference type="EMBL" id="GG663738">
    <property type="protein sequence ID" value="EEH57874.1"/>
    <property type="molecule type" value="Genomic_DNA"/>
</dbReference>
<evidence type="ECO:0000313" key="3">
    <source>
        <dbReference type="Proteomes" id="UP000001876"/>
    </source>
</evidence>
<protein>
    <submittedName>
        <fullName evidence="2">Predicted protein</fullName>
    </submittedName>
</protein>
<dbReference type="KEGG" id="mpp:MICPUCDRAFT_57645"/>
<dbReference type="eggNOG" id="KOG2796">
    <property type="taxonomic scope" value="Eukaryota"/>
</dbReference>
<dbReference type="STRING" id="564608.C1MRG5"/>
<dbReference type="PANTHER" id="PTHR21581:SF6">
    <property type="entry name" value="TRAFFICKING PROTEIN PARTICLE COMPLEX SUBUNIT 12"/>
    <property type="match status" value="1"/>
</dbReference>
<reference evidence="2 3" key="1">
    <citation type="journal article" date="2009" name="Science">
        <title>Green evolution and dynamic adaptations revealed by genomes of the marine picoeukaryotes Micromonas.</title>
        <authorList>
            <person name="Worden A.Z."/>
            <person name="Lee J.H."/>
            <person name="Mock T."/>
            <person name="Rouze P."/>
            <person name="Simmons M.P."/>
            <person name="Aerts A.L."/>
            <person name="Allen A.E."/>
            <person name="Cuvelier M.L."/>
            <person name="Derelle E."/>
            <person name="Everett M.V."/>
            <person name="Foulon E."/>
            <person name="Grimwood J."/>
            <person name="Gundlach H."/>
            <person name="Henrissat B."/>
            <person name="Napoli C."/>
            <person name="McDonald S.M."/>
            <person name="Parker M.S."/>
            <person name="Rombauts S."/>
            <person name="Salamov A."/>
            <person name="Von Dassow P."/>
            <person name="Badger J.H."/>
            <person name="Coutinho P.M."/>
            <person name="Demir E."/>
            <person name="Dubchak I."/>
            <person name="Gentemann C."/>
            <person name="Eikrem W."/>
            <person name="Gready J.E."/>
            <person name="John U."/>
            <person name="Lanier W."/>
            <person name="Lindquist E.A."/>
            <person name="Lucas S."/>
            <person name="Mayer K.F."/>
            <person name="Moreau H."/>
            <person name="Not F."/>
            <person name="Otillar R."/>
            <person name="Panaud O."/>
            <person name="Pangilinan J."/>
            <person name="Paulsen I."/>
            <person name="Piegu B."/>
            <person name="Poliakov A."/>
            <person name="Robbens S."/>
            <person name="Schmutz J."/>
            <person name="Toulza E."/>
            <person name="Wyss T."/>
            <person name="Zelensky A."/>
            <person name="Zhou K."/>
            <person name="Armbrust E.V."/>
            <person name="Bhattacharya D."/>
            <person name="Goodenough U.W."/>
            <person name="Van de Peer Y."/>
            <person name="Grigoriev I.V."/>
        </authorList>
    </citation>
    <scope>NUCLEOTIDE SEQUENCE [LARGE SCALE GENOMIC DNA]</scope>
    <source>
        <strain evidence="2 3">CCMP1545</strain>
    </source>
</reference>
<dbReference type="PRINTS" id="PR01217">
    <property type="entry name" value="PRICHEXTENSN"/>
</dbReference>
<accession>C1MRG5</accession>
<gene>
    <name evidence="2" type="ORF">MICPUCDRAFT_57645</name>
</gene>
<name>C1MRG5_MICPC</name>
<dbReference type="AlphaFoldDB" id="C1MRG5"/>
<dbReference type="Gene3D" id="1.25.40.10">
    <property type="entry name" value="Tetratricopeptide repeat domain"/>
    <property type="match status" value="1"/>
</dbReference>
<dbReference type="GeneID" id="9683742"/>
<feature type="region of interest" description="Disordered" evidence="1">
    <location>
        <begin position="1"/>
        <end position="100"/>
    </location>
</feature>
<proteinExistence type="predicted"/>
<dbReference type="PANTHER" id="PTHR21581">
    <property type="entry name" value="D-ALANYL-D-ALANINE CARBOXYPEPTIDASE"/>
    <property type="match status" value="1"/>
</dbReference>
<dbReference type="InterPro" id="IPR011990">
    <property type="entry name" value="TPR-like_helical_dom_sf"/>
</dbReference>
<keyword evidence="3" id="KW-1185">Reference proteome</keyword>
<dbReference type="OMA" id="FYPELYG"/>
<evidence type="ECO:0000313" key="2">
    <source>
        <dbReference type="EMBL" id="EEH57874.1"/>
    </source>
</evidence>
<dbReference type="Proteomes" id="UP000001876">
    <property type="component" value="Unassembled WGS sequence"/>
</dbReference>
<dbReference type="OrthoDB" id="428342at2759"/>
<dbReference type="SUPFAM" id="SSF48452">
    <property type="entry name" value="TPR-like"/>
    <property type="match status" value="1"/>
</dbReference>
<evidence type="ECO:0000256" key="1">
    <source>
        <dbReference type="SAM" id="MobiDB-lite"/>
    </source>
</evidence>